<dbReference type="EMBL" id="PZBZ01000029">
    <property type="protein sequence ID" value="PTG14128.1"/>
    <property type="molecule type" value="Genomic_DNA"/>
</dbReference>
<dbReference type="Gene3D" id="2.40.30.200">
    <property type="match status" value="1"/>
</dbReference>
<name>A0AAE5SZL9_STACR</name>
<evidence type="ECO:0000313" key="3">
    <source>
        <dbReference type="EMBL" id="PTG14128.1"/>
    </source>
</evidence>
<evidence type="ECO:0000259" key="1">
    <source>
        <dbReference type="Pfam" id="PF05709"/>
    </source>
</evidence>
<proteinExistence type="predicted"/>
<dbReference type="InterPro" id="IPR008841">
    <property type="entry name" value="Siphovirus-type_tail_N"/>
</dbReference>
<dbReference type="RefSeq" id="WP_107360635.1">
    <property type="nucleotide sequence ID" value="NZ_PYZV01000012.1"/>
</dbReference>
<evidence type="ECO:0000259" key="2">
    <source>
        <dbReference type="Pfam" id="PF22768"/>
    </source>
</evidence>
<dbReference type="Proteomes" id="UP000242704">
    <property type="component" value="Unassembled WGS sequence"/>
</dbReference>
<feature type="domain" description="Siphovirus-type tail component RIFT-related" evidence="1">
    <location>
        <begin position="20"/>
        <end position="125"/>
    </location>
</feature>
<gene>
    <name evidence="3" type="ORF">BU653_06385</name>
</gene>
<sequence>MNDTVIVNDKTLPWLFVQRGFKIPSFNFEVKTEEVPGRSGSVYQGRELKQYEFELPMIIRNDYLSHSGIKSHDDILNELVKFFNYDKQVKLQFKSKQWYWNAYFEGPIELLSKTENNINIFNIKVVLTDPYKYSTKGSKNTAISDSVSVVNTGTADTPILVEARALKNSNYFMITKKDEDYFMIGDDDVDKKVKDYSPLILGDELRTLSGWNKQSSNNINDNYTGGTVGGTFSQSSSKESVYLNTDSINGVGWQGAMYKRSFSKQINNFSATFKIAVNQKRKGANRTAQYLYDTDGRLIASIGYTNPNANQAIGRIIICLYNQSGEPKKIYDYKNNPTIYGMDEFVVYMRLTRIGKEFTIKTWKYREIPYPLRKIAFDTHEVTFTDKGDFYNRPISAVSIYSAKNGTNNFMPVYLLGSYIRALLEKPPGENDMIIKSGDDILVDMTNNVVMVNDEPFTHEKTFGSDYFNVETGHTELVIQPPNTFDTTIKWQDRWY</sequence>
<dbReference type="AlphaFoldDB" id="A0AAE5SZL9"/>
<evidence type="ECO:0000313" key="4">
    <source>
        <dbReference type="Proteomes" id="UP000242704"/>
    </source>
</evidence>
<dbReference type="Pfam" id="PF05709">
    <property type="entry name" value="Sipho_tail"/>
    <property type="match status" value="1"/>
</dbReference>
<comment type="caution">
    <text evidence="3">The sequence shown here is derived from an EMBL/GenBank/DDBJ whole genome shotgun (WGS) entry which is preliminary data.</text>
</comment>
<reference evidence="3 4" key="1">
    <citation type="journal article" date="2016" name="Front. Microbiol.">
        <title>Comprehensive Phylogenetic Analysis of Bovine Non-aureus Staphylococci Species Based on Whole-Genome Sequencing.</title>
        <authorList>
            <person name="Naushad S."/>
            <person name="Barkema H.W."/>
            <person name="Luby C."/>
            <person name="Condas L.A."/>
            <person name="Nobrega D.B."/>
            <person name="Carson D.A."/>
            <person name="De Buck J."/>
        </authorList>
    </citation>
    <scope>NUCLEOTIDE SEQUENCE [LARGE SCALE GENOMIC DNA]</scope>
    <source>
        <strain evidence="3 4">SNUC 505</strain>
    </source>
</reference>
<feature type="domain" description="Siphovirus-type tail component C-terminal" evidence="2">
    <location>
        <begin position="435"/>
        <end position="495"/>
    </location>
</feature>
<dbReference type="InterPro" id="IPR054738">
    <property type="entry name" value="Siphovirus-type_tail_C"/>
</dbReference>
<protein>
    <submittedName>
        <fullName evidence="3">Phage tail protein</fullName>
    </submittedName>
</protein>
<accession>A0AAE5SZL9</accession>
<dbReference type="Pfam" id="PF22768">
    <property type="entry name" value="SPP1_Dit"/>
    <property type="match status" value="1"/>
</dbReference>
<organism evidence="3 4">
    <name type="scientific">Staphylococcus chromogenes</name>
    <name type="common">Staphylococcus hyicus subsp. chromogenes</name>
    <dbReference type="NCBI Taxonomy" id="46126"/>
    <lineage>
        <taxon>Bacteria</taxon>
        <taxon>Bacillati</taxon>
        <taxon>Bacillota</taxon>
        <taxon>Bacilli</taxon>
        <taxon>Bacillales</taxon>
        <taxon>Staphylococcaceae</taxon>
        <taxon>Staphylococcus</taxon>
    </lineage>
</organism>